<gene>
    <name evidence="2" type="ORF">M6D93_19100</name>
</gene>
<reference evidence="2" key="1">
    <citation type="journal article" date="2018" name="Int. J. Syst. Evol. Microbiol.">
        <title>Jatrophihabitans telluris sp. nov., isolated from sediment soil of lava forest wetlands and the emended description of the genus Jatrophihabitans.</title>
        <authorList>
            <person name="Lee K.C."/>
            <person name="Suh M.K."/>
            <person name="Eom M.K."/>
            <person name="Kim K.K."/>
            <person name="Kim J.S."/>
            <person name="Kim D.S."/>
            <person name="Ko S.H."/>
            <person name="Shin Y.K."/>
            <person name="Lee J.S."/>
        </authorList>
    </citation>
    <scope>NUCLEOTIDE SEQUENCE</scope>
    <source>
        <strain evidence="2">N237</strain>
    </source>
</reference>
<protein>
    <submittedName>
        <fullName evidence="2">FAD binding domain-containing protein</fullName>
    </submittedName>
</protein>
<evidence type="ECO:0000313" key="3">
    <source>
        <dbReference type="Proteomes" id="UP001056336"/>
    </source>
</evidence>
<accession>A0ABY4QZL4</accession>
<organism evidence="2 3">
    <name type="scientific">Jatrophihabitans telluris</name>
    <dbReference type="NCBI Taxonomy" id="2038343"/>
    <lineage>
        <taxon>Bacteria</taxon>
        <taxon>Bacillati</taxon>
        <taxon>Actinomycetota</taxon>
        <taxon>Actinomycetes</taxon>
        <taxon>Jatrophihabitantales</taxon>
        <taxon>Jatrophihabitantaceae</taxon>
        <taxon>Jatrophihabitans</taxon>
    </lineage>
</organism>
<proteinExistence type="predicted"/>
<dbReference type="PANTHER" id="PTHR42659:SF9">
    <property type="entry name" value="XANTHINE DEHYDROGENASE FAD-BINDING SUBUNIT XDHB-RELATED"/>
    <property type="match status" value="1"/>
</dbReference>
<dbReference type="InterPro" id="IPR002346">
    <property type="entry name" value="Mopterin_DH_FAD-bd"/>
</dbReference>
<dbReference type="SUPFAM" id="SSF56176">
    <property type="entry name" value="FAD-binding/transporter-associated domain-like"/>
    <property type="match status" value="1"/>
</dbReference>
<dbReference type="EMBL" id="CP097332">
    <property type="protein sequence ID" value="UQX88365.1"/>
    <property type="molecule type" value="Genomic_DNA"/>
</dbReference>
<name>A0ABY4QZL4_9ACTN</name>
<dbReference type="InterPro" id="IPR036318">
    <property type="entry name" value="FAD-bd_PCMH-like_sf"/>
</dbReference>
<dbReference type="PROSITE" id="PS51387">
    <property type="entry name" value="FAD_PCMH"/>
    <property type="match status" value="1"/>
</dbReference>
<dbReference type="InterPro" id="IPR016166">
    <property type="entry name" value="FAD-bd_PCMH"/>
</dbReference>
<feature type="domain" description="FAD-binding PCMH-type" evidence="1">
    <location>
        <begin position="1"/>
        <end position="174"/>
    </location>
</feature>
<dbReference type="InterPro" id="IPR051312">
    <property type="entry name" value="Diverse_Substr_Oxidored"/>
</dbReference>
<dbReference type="PANTHER" id="PTHR42659">
    <property type="entry name" value="XANTHINE DEHYDROGENASE SUBUNIT C-RELATED"/>
    <property type="match status" value="1"/>
</dbReference>
<dbReference type="InterPro" id="IPR016169">
    <property type="entry name" value="FAD-bd_PCMH_sub2"/>
</dbReference>
<dbReference type="Gene3D" id="3.30.465.10">
    <property type="match status" value="1"/>
</dbReference>
<evidence type="ECO:0000259" key="1">
    <source>
        <dbReference type="PROSITE" id="PS51387"/>
    </source>
</evidence>
<dbReference type="RefSeq" id="WP_249771790.1">
    <property type="nucleotide sequence ID" value="NZ_CP097332.1"/>
</dbReference>
<reference evidence="2" key="2">
    <citation type="submission" date="2022-05" db="EMBL/GenBank/DDBJ databases">
        <authorList>
            <person name="Kim J.-S."/>
            <person name="Lee K."/>
            <person name="Suh M."/>
            <person name="Eom M."/>
            <person name="Kim J.-S."/>
            <person name="Kim D.-S."/>
            <person name="Ko S.-H."/>
            <person name="Shin Y."/>
            <person name="Lee J.-S."/>
        </authorList>
    </citation>
    <scope>NUCLEOTIDE SEQUENCE</scope>
    <source>
        <strain evidence="2">N237</strain>
    </source>
</reference>
<keyword evidence="3" id="KW-1185">Reference proteome</keyword>
<sequence>MDLPSITEVISIEQRADLPTWSPGDAFLAGGSWLFSEPQPALRRLIDLTRSCWPGLTVSEAGLEISATCTLARLYEAKLPSDWLAAPLFAQCCHALLGSFKVWNTATVGGNVCLALPAGPMTSLTAALDATALIWCPGGGERLVPVADFVTGNRESALAPGELLRSIAVPVDALRSRTAFRQISLTALGRSAALVIGRRQPGTGTTVFTVTASTPAPVQLRYRRLPSARDLLSDLERANVTWFADVHGLPEWRADQSRRLLVEVRDELAAAA</sequence>
<evidence type="ECO:0000313" key="2">
    <source>
        <dbReference type="EMBL" id="UQX88365.1"/>
    </source>
</evidence>
<dbReference type="Pfam" id="PF00941">
    <property type="entry name" value="FAD_binding_5"/>
    <property type="match status" value="1"/>
</dbReference>
<dbReference type="Proteomes" id="UP001056336">
    <property type="component" value="Chromosome"/>
</dbReference>